<dbReference type="PANTHER" id="PTHR43409:SF16">
    <property type="entry name" value="SLR0320 PROTEIN"/>
    <property type="match status" value="1"/>
</dbReference>
<dbReference type="SFLD" id="SFLDS00029">
    <property type="entry name" value="Radical_SAM"/>
    <property type="match status" value="1"/>
</dbReference>
<organism evidence="8 9">
    <name type="scientific">Velocimicrobium porci</name>
    <dbReference type="NCBI Taxonomy" id="2606634"/>
    <lineage>
        <taxon>Bacteria</taxon>
        <taxon>Bacillati</taxon>
        <taxon>Bacillota</taxon>
        <taxon>Clostridia</taxon>
        <taxon>Lachnospirales</taxon>
        <taxon>Lachnospiraceae</taxon>
        <taxon>Velocimicrobium</taxon>
    </lineage>
</organism>
<dbReference type="InterPro" id="IPR051198">
    <property type="entry name" value="BchE-like"/>
</dbReference>
<sequence>MKILLVAVNAKYIHSNLAVYSLRGFNQENKDKIEIVEYTINNQMEDILQGIYKKKPDVIAFSCYIWNIEMIHRVARELRKVLPEVPIWFGGPEVSYNPEEQLQFRSYLTGIMVGEGEETFKELVNFYIGREAGEKEHSLSSIAGIVFRDCDSIVVNQKRAPLPLSQIPFPYEDMEGMEHKIIYYESSRGCPYSCSYCLSSIDKGIRLRDIELVKKELQYFIDHNVPQVKFIDRTFNCNHEHAMAVWQYIYEHDNGITNFHFEISADLLREDEIQLIRKFRKGLIQLEIGVQSINPETISAIHRKMNLDKLAYAVTEVHKGENIHQHLDLIAGLPYEDYNSFRKSFNYVYELKPDQLQLGFLKVLKGSCMMEESEKYGIVYQDEAPYEVLFTKWLPYSKTMELKKVEEMVEVYYNSGQFTMTIPYLLHFFETPFDFYKKLGDYYEAEGLDLVSHSRIGRYEILREFCIQNQIGEVKTVEELMVYDLYIRENMKSTPPFAIQTKVEKEWIQNFYREEEKLHRLLPEYKEYNHKQISRMTHIEHFSVNLEKAVTEGITEKKQEYILFFYKNRNPLNNQGNVVRITENF</sequence>
<dbReference type="CDD" id="cd01335">
    <property type="entry name" value="Radical_SAM"/>
    <property type="match status" value="1"/>
</dbReference>
<dbReference type="InterPro" id="IPR006638">
    <property type="entry name" value="Elp3/MiaA/NifB-like_rSAM"/>
</dbReference>
<dbReference type="EMBL" id="VUMT01000026">
    <property type="protein sequence ID" value="MSS64723.1"/>
    <property type="molecule type" value="Genomic_DNA"/>
</dbReference>
<dbReference type="PROSITE" id="PS51332">
    <property type="entry name" value="B12_BINDING"/>
    <property type="match status" value="1"/>
</dbReference>
<dbReference type="Proteomes" id="UP000482209">
    <property type="component" value="Unassembled WGS sequence"/>
</dbReference>
<evidence type="ECO:0000259" key="6">
    <source>
        <dbReference type="PROSITE" id="PS51332"/>
    </source>
</evidence>
<dbReference type="Gene3D" id="3.80.30.20">
    <property type="entry name" value="tm_1862 like domain"/>
    <property type="match status" value="1"/>
</dbReference>
<proteinExistence type="predicted"/>
<name>A0A6L5Y3J8_9FIRM</name>
<dbReference type="Pfam" id="PF02310">
    <property type="entry name" value="B12-binding"/>
    <property type="match status" value="1"/>
</dbReference>
<comment type="cofactor">
    <cofactor evidence="1">
        <name>[4Fe-4S] cluster</name>
        <dbReference type="ChEBI" id="CHEBI:49883"/>
    </cofactor>
</comment>
<dbReference type="InterPro" id="IPR025288">
    <property type="entry name" value="DUF4080"/>
</dbReference>
<accession>A0A6L5Y3J8</accession>
<dbReference type="InterPro" id="IPR007197">
    <property type="entry name" value="rSAM"/>
</dbReference>
<dbReference type="Pfam" id="PF13311">
    <property type="entry name" value="DUF4080"/>
    <property type="match status" value="1"/>
</dbReference>
<dbReference type="SUPFAM" id="SSF102114">
    <property type="entry name" value="Radical SAM enzymes"/>
    <property type="match status" value="1"/>
</dbReference>
<dbReference type="PROSITE" id="PS51918">
    <property type="entry name" value="RADICAL_SAM"/>
    <property type="match status" value="1"/>
</dbReference>
<dbReference type="PANTHER" id="PTHR43409">
    <property type="entry name" value="ANAEROBIC MAGNESIUM-PROTOPORPHYRIN IX MONOMETHYL ESTER CYCLASE-RELATED"/>
    <property type="match status" value="1"/>
</dbReference>
<keyword evidence="5" id="KW-0411">Iron-sulfur</keyword>
<evidence type="ECO:0000256" key="3">
    <source>
        <dbReference type="ARBA" id="ARBA00022723"/>
    </source>
</evidence>
<dbReference type="InterPro" id="IPR023404">
    <property type="entry name" value="rSAM_horseshoe"/>
</dbReference>
<dbReference type="InterPro" id="IPR036724">
    <property type="entry name" value="Cobalamin-bd_sf"/>
</dbReference>
<dbReference type="SFLD" id="SFLDG01123">
    <property type="entry name" value="methyltransferase_(Class_B)"/>
    <property type="match status" value="1"/>
</dbReference>
<dbReference type="Gene3D" id="3.40.50.280">
    <property type="entry name" value="Cobalamin-binding domain"/>
    <property type="match status" value="1"/>
</dbReference>
<dbReference type="SMART" id="SM00729">
    <property type="entry name" value="Elp3"/>
    <property type="match status" value="1"/>
</dbReference>
<keyword evidence="2" id="KW-0949">S-adenosyl-L-methionine</keyword>
<evidence type="ECO:0000259" key="7">
    <source>
        <dbReference type="PROSITE" id="PS51918"/>
    </source>
</evidence>
<dbReference type="CDD" id="cd02068">
    <property type="entry name" value="radical_SAM_B12_BD"/>
    <property type="match status" value="1"/>
</dbReference>
<dbReference type="SFLD" id="SFLDG01082">
    <property type="entry name" value="B12-binding_domain_containing"/>
    <property type="match status" value="1"/>
</dbReference>
<evidence type="ECO:0000256" key="1">
    <source>
        <dbReference type="ARBA" id="ARBA00001966"/>
    </source>
</evidence>
<keyword evidence="4" id="KW-0408">Iron</keyword>
<dbReference type="GO" id="GO:0005829">
    <property type="term" value="C:cytosol"/>
    <property type="evidence" value="ECO:0007669"/>
    <property type="project" value="TreeGrafter"/>
</dbReference>
<keyword evidence="9" id="KW-1185">Reference proteome</keyword>
<feature type="domain" description="Radical SAM core" evidence="7">
    <location>
        <begin position="176"/>
        <end position="403"/>
    </location>
</feature>
<dbReference type="GO" id="GO:0031419">
    <property type="term" value="F:cobalamin binding"/>
    <property type="evidence" value="ECO:0007669"/>
    <property type="project" value="InterPro"/>
</dbReference>
<dbReference type="Pfam" id="PF04055">
    <property type="entry name" value="Radical_SAM"/>
    <property type="match status" value="1"/>
</dbReference>
<comment type="caution">
    <text evidence="8">The sequence shown here is derived from an EMBL/GenBank/DDBJ whole genome shotgun (WGS) entry which is preliminary data.</text>
</comment>
<gene>
    <name evidence="8" type="ORF">FYJ58_12690</name>
</gene>
<dbReference type="InterPro" id="IPR006158">
    <property type="entry name" value="Cobalamin-bd"/>
</dbReference>
<dbReference type="InterPro" id="IPR058240">
    <property type="entry name" value="rSAM_sf"/>
</dbReference>
<dbReference type="RefSeq" id="WP_154520114.1">
    <property type="nucleotide sequence ID" value="NZ_VUMT01000026.1"/>
</dbReference>
<evidence type="ECO:0000313" key="8">
    <source>
        <dbReference type="EMBL" id="MSS64723.1"/>
    </source>
</evidence>
<dbReference type="GO" id="GO:0051539">
    <property type="term" value="F:4 iron, 4 sulfur cluster binding"/>
    <property type="evidence" value="ECO:0007669"/>
    <property type="project" value="UniProtKB-KW"/>
</dbReference>
<evidence type="ECO:0000256" key="2">
    <source>
        <dbReference type="ARBA" id="ARBA00022691"/>
    </source>
</evidence>
<dbReference type="InterPro" id="IPR034466">
    <property type="entry name" value="Methyltransferase_Class_B"/>
</dbReference>
<dbReference type="SUPFAM" id="SSF52242">
    <property type="entry name" value="Cobalamin (vitamin B12)-binding domain"/>
    <property type="match status" value="1"/>
</dbReference>
<evidence type="ECO:0000256" key="5">
    <source>
        <dbReference type="ARBA" id="ARBA00023014"/>
    </source>
</evidence>
<dbReference type="GO" id="GO:0003824">
    <property type="term" value="F:catalytic activity"/>
    <property type="evidence" value="ECO:0007669"/>
    <property type="project" value="InterPro"/>
</dbReference>
<reference evidence="8 9" key="1">
    <citation type="submission" date="2019-08" db="EMBL/GenBank/DDBJ databases">
        <title>In-depth cultivation of the pig gut microbiome towards novel bacterial diversity and tailored functional studies.</title>
        <authorList>
            <person name="Wylensek D."/>
            <person name="Hitch T.C.A."/>
            <person name="Clavel T."/>
        </authorList>
    </citation>
    <scope>NUCLEOTIDE SEQUENCE [LARGE SCALE GENOMIC DNA]</scope>
    <source>
        <strain evidence="8 9">WCA-693-APC-MOT-I</strain>
    </source>
</reference>
<feature type="domain" description="B12-binding" evidence="6">
    <location>
        <begin position="1"/>
        <end position="134"/>
    </location>
</feature>
<protein>
    <submittedName>
        <fullName evidence="8">DUF4080 domain-containing protein</fullName>
    </submittedName>
</protein>
<evidence type="ECO:0000256" key="4">
    <source>
        <dbReference type="ARBA" id="ARBA00023004"/>
    </source>
</evidence>
<keyword evidence="3" id="KW-0479">Metal-binding</keyword>
<dbReference type="GO" id="GO:0046872">
    <property type="term" value="F:metal ion binding"/>
    <property type="evidence" value="ECO:0007669"/>
    <property type="project" value="UniProtKB-KW"/>
</dbReference>
<evidence type="ECO:0000313" key="9">
    <source>
        <dbReference type="Proteomes" id="UP000482209"/>
    </source>
</evidence>
<dbReference type="AlphaFoldDB" id="A0A6L5Y3J8"/>